<sequence>MTRESILITLTDLIASNLEVQLPEVVLESSRLFEDLHIDSLMVLQLVVYIEEEFDVVVPEEGVDPAVFSTMGMLVTFIQELQEAMKI</sequence>
<evidence type="ECO:0000313" key="2">
    <source>
        <dbReference type="EMBL" id="RCX17329.1"/>
    </source>
</evidence>
<dbReference type="AlphaFoldDB" id="A0A369B734"/>
<dbReference type="PROSITE" id="PS50075">
    <property type="entry name" value="CARRIER"/>
    <property type="match status" value="1"/>
</dbReference>
<evidence type="ECO:0000259" key="1">
    <source>
        <dbReference type="PROSITE" id="PS50075"/>
    </source>
</evidence>
<keyword evidence="3" id="KW-1185">Reference proteome</keyword>
<gene>
    <name evidence="2" type="ORF">DFP94_10953</name>
</gene>
<protein>
    <submittedName>
        <fullName evidence="2">Acyl carrier protein</fullName>
    </submittedName>
</protein>
<dbReference type="Gene3D" id="1.10.1200.10">
    <property type="entry name" value="ACP-like"/>
    <property type="match status" value="1"/>
</dbReference>
<evidence type="ECO:0000313" key="3">
    <source>
        <dbReference type="Proteomes" id="UP000253090"/>
    </source>
</evidence>
<proteinExistence type="predicted"/>
<dbReference type="EMBL" id="QPJW01000009">
    <property type="protein sequence ID" value="RCX17329.1"/>
    <property type="molecule type" value="Genomic_DNA"/>
</dbReference>
<dbReference type="SUPFAM" id="SSF47336">
    <property type="entry name" value="ACP-like"/>
    <property type="match status" value="1"/>
</dbReference>
<dbReference type="InterPro" id="IPR009081">
    <property type="entry name" value="PP-bd_ACP"/>
</dbReference>
<feature type="domain" description="Carrier" evidence="1">
    <location>
        <begin position="4"/>
        <end position="82"/>
    </location>
</feature>
<comment type="caution">
    <text evidence="2">The sequence shown here is derived from an EMBL/GenBank/DDBJ whole genome shotgun (WGS) entry which is preliminary data.</text>
</comment>
<name>A0A369B734_9BACL</name>
<accession>A0A369B734</accession>
<reference evidence="2 3" key="1">
    <citation type="submission" date="2018-07" db="EMBL/GenBank/DDBJ databases">
        <title>Genomic Encyclopedia of Type Strains, Phase III (KMG-III): the genomes of soil and plant-associated and newly described type strains.</title>
        <authorList>
            <person name="Whitman W."/>
        </authorList>
    </citation>
    <scope>NUCLEOTIDE SEQUENCE [LARGE SCALE GENOMIC DNA]</scope>
    <source>
        <strain evidence="2 3">CECT 8333</strain>
    </source>
</reference>
<dbReference type="RefSeq" id="WP_181873214.1">
    <property type="nucleotide sequence ID" value="NZ_QPJW01000009.1"/>
</dbReference>
<organism evidence="2 3">
    <name type="scientific">Fontibacillus phaseoli</name>
    <dbReference type="NCBI Taxonomy" id="1416533"/>
    <lineage>
        <taxon>Bacteria</taxon>
        <taxon>Bacillati</taxon>
        <taxon>Bacillota</taxon>
        <taxon>Bacilli</taxon>
        <taxon>Bacillales</taxon>
        <taxon>Paenibacillaceae</taxon>
        <taxon>Fontibacillus</taxon>
    </lineage>
</organism>
<dbReference type="InterPro" id="IPR036736">
    <property type="entry name" value="ACP-like_sf"/>
</dbReference>
<dbReference type="Pfam" id="PF00550">
    <property type="entry name" value="PP-binding"/>
    <property type="match status" value="1"/>
</dbReference>
<dbReference type="Proteomes" id="UP000253090">
    <property type="component" value="Unassembled WGS sequence"/>
</dbReference>